<evidence type="ECO:0000313" key="4">
    <source>
        <dbReference type="Proteomes" id="UP000494040"/>
    </source>
</evidence>
<feature type="compositionally biased region" description="Polar residues" evidence="1">
    <location>
        <begin position="1"/>
        <end position="13"/>
    </location>
</feature>
<dbReference type="KEGG" id="clec:106672852"/>
<dbReference type="Pfam" id="PF15061">
    <property type="entry name" value="MITRAC7_Phoenixin"/>
    <property type="match status" value="1"/>
</dbReference>
<feature type="region of interest" description="Disordered" evidence="1">
    <location>
        <begin position="1"/>
        <end position="26"/>
    </location>
</feature>
<evidence type="ECO:0000256" key="2">
    <source>
        <dbReference type="SAM" id="Phobius"/>
    </source>
</evidence>
<name>A0A8I6SL82_CIMLE</name>
<dbReference type="GeneID" id="106672852"/>
<dbReference type="PANTHER" id="PTHR34923:SF1">
    <property type="entry name" value="SMALL INTEGRAL MEMBRANE PROTEIN 20"/>
    <property type="match status" value="1"/>
</dbReference>
<dbReference type="OrthoDB" id="8755372at2759"/>
<organism evidence="3 4">
    <name type="scientific">Cimex lectularius</name>
    <name type="common">Bed bug</name>
    <name type="synonym">Acanthia lectularia</name>
    <dbReference type="NCBI Taxonomy" id="79782"/>
    <lineage>
        <taxon>Eukaryota</taxon>
        <taxon>Metazoa</taxon>
        <taxon>Ecdysozoa</taxon>
        <taxon>Arthropoda</taxon>
        <taxon>Hexapoda</taxon>
        <taxon>Insecta</taxon>
        <taxon>Pterygota</taxon>
        <taxon>Neoptera</taxon>
        <taxon>Paraneoptera</taxon>
        <taxon>Hemiptera</taxon>
        <taxon>Heteroptera</taxon>
        <taxon>Panheteroptera</taxon>
        <taxon>Cimicomorpha</taxon>
        <taxon>Cimicidae</taxon>
        <taxon>Cimex</taxon>
    </lineage>
</organism>
<sequence length="96" mass="10831">MHRSSNGKSMTSNCRRRQRSGESQDPAKCKLKGWRYAAFVSGIVGAIGIALYPIVVSPMLYPEEYKRIQSVGRKDIRQEDIQPGNMKVWSDPFGRG</sequence>
<keyword evidence="2" id="KW-0472">Membrane</keyword>
<keyword evidence="4" id="KW-1185">Reference proteome</keyword>
<keyword evidence="2" id="KW-1133">Transmembrane helix</keyword>
<dbReference type="EnsemblMetazoa" id="XM_014404595.2">
    <property type="protein sequence ID" value="XP_014260081.1"/>
    <property type="gene ID" value="LOC106672852"/>
</dbReference>
<feature type="transmembrane region" description="Helical" evidence="2">
    <location>
        <begin position="36"/>
        <end position="55"/>
    </location>
</feature>
<evidence type="ECO:0000313" key="3">
    <source>
        <dbReference type="EnsemblMetazoa" id="XP_014260081.1"/>
    </source>
</evidence>
<keyword evidence="2" id="KW-0812">Transmembrane</keyword>
<evidence type="ECO:0008006" key="5">
    <source>
        <dbReference type="Google" id="ProtNLM"/>
    </source>
</evidence>
<dbReference type="Proteomes" id="UP000494040">
    <property type="component" value="Unassembled WGS sequence"/>
</dbReference>
<accession>A0A8I6SL82</accession>
<proteinExistence type="predicted"/>
<evidence type="ECO:0000256" key="1">
    <source>
        <dbReference type="SAM" id="MobiDB-lite"/>
    </source>
</evidence>
<protein>
    <recommendedName>
        <fullName evidence="5">Small integral membrane protein 20</fullName>
    </recommendedName>
</protein>
<dbReference type="PANTHER" id="PTHR34923">
    <property type="entry name" value="SMALL INTEGRAL MEMBRANE PROTEIN 20"/>
    <property type="match status" value="1"/>
</dbReference>
<dbReference type="GO" id="GO:0033617">
    <property type="term" value="P:mitochondrial respiratory chain complex IV assembly"/>
    <property type="evidence" value="ECO:0007669"/>
    <property type="project" value="InterPro"/>
</dbReference>
<dbReference type="RefSeq" id="XP_014260081.1">
    <property type="nucleotide sequence ID" value="XM_014404595.2"/>
</dbReference>
<dbReference type="GO" id="GO:0005743">
    <property type="term" value="C:mitochondrial inner membrane"/>
    <property type="evidence" value="ECO:0007669"/>
    <property type="project" value="TreeGrafter"/>
</dbReference>
<dbReference type="InterPro" id="IPR027917">
    <property type="entry name" value="MITRAC7/Phoenixin"/>
</dbReference>
<dbReference type="AlphaFoldDB" id="A0A8I6SL82"/>
<reference evidence="3" key="1">
    <citation type="submission" date="2022-01" db="UniProtKB">
        <authorList>
            <consortium name="EnsemblMetazoa"/>
        </authorList>
    </citation>
    <scope>IDENTIFICATION</scope>
</reference>